<keyword evidence="6" id="KW-1185">Reference proteome</keyword>
<dbReference type="GO" id="GO:0016702">
    <property type="term" value="F:oxidoreductase activity, acting on single donors with incorporation of molecular oxygen, incorporation of two atoms of oxygen"/>
    <property type="evidence" value="ECO:0007669"/>
    <property type="project" value="InterPro"/>
</dbReference>
<protein>
    <submittedName>
        <fullName evidence="5">Uncharacterized protein</fullName>
    </submittedName>
</protein>
<comment type="cofactor">
    <cofactor evidence="4">
        <name>Fe(2+)</name>
        <dbReference type="ChEBI" id="CHEBI:29033"/>
    </cofactor>
    <text evidence="4">Binds 1 Fe(2+) ion per subunit.</text>
</comment>
<evidence type="ECO:0000256" key="2">
    <source>
        <dbReference type="ARBA" id="ARBA00022723"/>
    </source>
</evidence>
<dbReference type="InterPro" id="IPR004294">
    <property type="entry name" value="Carotenoid_Oase"/>
</dbReference>
<keyword evidence="3 4" id="KW-0408">Iron</keyword>
<comment type="similarity">
    <text evidence="1">Belongs to the carotenoid oxygenase family.</text>
</comment>
<evidence type="ECO:0000256" key="4">
    <source>
        <dbReference type="PIRSR" id="PIRSR604294-1"/>
    </source>
</evidence>
<dbReference type="EMBL" id="CAJVCH010563299">
    <property type="protein sequence ID" value="CAG7832048.1"/>
    <property type="molecule type" value="Genomic_DNA"/>
</dbReference>
<reference evidence="5" key="1">
    <citation type="submission" date="2021-06" db="EMBL/GenBank/DDBJ databases">
        <authorList>
            <person name="Hodson N. C."/>
            <person name="Mongue J. A."/>
            <person name="Jaron S. K."/>
        </authorList>
    </citation>
    <scope>NUCLEOTIDE SEQUENCE</scope>
</reference>
<proteinExistence type="inferred from homology"/>
<dbReference type="Pfam" id="PF03055">
    <property type="entry name" value="RPE65"/>
    <property type="match status" value="1"/>
</dbReference>
<dbReference type="Proteomes" id="UP000708208">
    <property type="component" value="Unassembled WGS sequence"/>
</dbReference>
<sequence>MIFWKQDEFTYPVGEPLFIPNPEGVEEDDGIVICSFVDIRPDQKDFLLFLNKDMTELGRATFDQEIPIAYHGVFLKSSSQVQEIQNYPKKSNSDN</sequence>
<accession>A0A8J2PIU4</accession>
<evidence type="ECO:0000256" key="1">
    <source>
        <dbReference type="ARBA" id="ARBA00006787"/>
    </source>
</evidence>
<dbReference type="GO" id="GO:0046872">
    <property type="term" value="F:metal ion binding"/>
    <property type="evidence" value="ECO:0007669"/>
    <property type="project" value="UniProtKB-KW"/>
</dbReference>
<name>A0A8J2PIU4_9HEXA</name>
<evidence type="ECO:0000256" key="3">
    <source>
        <dbReference type="ARBA" id="ARBA00023004"/>
    </source>
</evidence>
<comment type="caution">
    <text evidence="5">The sequence shown here is derived from an EMBL/GenBank/DDBJ whole genome shotgun (WGS) entry which is preliminary data.</text>
</comment>
<dbReference type="OrthoDB" id="1069523at2759"/>
<organism evidence="5 6">
    <name type="scientific">Allacma fusca</name>
    <dbReference type="NCBI Taxonomy" id="39272"/>
    <lineage>
        <taxon>Eukaryota</taxon>
        <taxon>Metazoa</taxon>
        <taxon>Ecdysozoa</taxon>
        <taxon>Arthropoda</taxon>
        <taxon>Hexapoda</taxon>
        <taxon>Collembola</taxon>
        <taxon>Symphypleona</taxon>
        <taxon>Sminthuridae</taxon>
        <taxon>Allacma</taxon>
    </lineage>
</organism>
<evidence type="ECO:0000313" key="5">
    <source>
        <dbReference type="EMBL" id="CAG7832048.1"/>
    </source>
</evidence>
<gene>
    <name evidence="5" type="ORF">AFUS01_LOCUS41758</name>
</gene>
<feature type="binding site" evidence="4">
    <location>
        <position position="71"/>
    </location>
    <ligand>
        <name>Fe cation</name>
        <dbReference type="ChEBI" id="CHEBI:24875"/>
        <note>catalytic</note>
    </ligand>
</feature>
<dbReference type="AlphaFoldDB" id="A0A8J2PIU4"/>
<evidence type="ECO:0000313" key="6">
    <source>
        <dbReference type="Proteomes" id="UP000708208"/>
    </source>
</evidence>
<keyword evidence="2 4" id="KW-0479">Metal-binding</keyword>